<feature type="transmembrane region" description="Helical" evidence="2">
    <location>
        <begin position="385"/>
        <end position="408"/>
    </location>
</feature>
<organism evidence="4 5">
    <name type="scientific">Trichogramma kaykai</name>
    <dbReference type="NCBI Taxonomy" id="54128"/>
    <lineage>
        <taxon>Eukaryota</taxon>
        <taxon>Metazoa</taxon>
        <taxon>Ecdysozoa</taxon>
        <taxon>Arthropoda</taxon>
        <taxon>Hexapoda</taxon>
        <taxon>Insecta</taxon>
        <taxon>Pterygota</taxon>
        <taxon>Neoptera</taxon>
        <taxon>Endopterygota</taxon>
        <taxon>Hymenoptera</taxon>
        <taxon>Apocrita</taxon>
        <taxon>Proctotrupomorpha</taxon>
        <taxon>Chalcidoidea</taxon>
        <taxon>Trichogrammatidae</taxon>
        <taxon>Trichogramma</taxon>
    </lineage>
</organism>
<evidence type="ECO:0008006" key="6">
    <source>
        <dbReference type="Google" id="ProtNLM"/>
    </source>
</evidence>
<dbReference type="Proteomes" id="UP001627154">
    <property type="component" value="Unassembled WGS sequence"/>
</dbReference>
<comment type="caution">
    <text evidence="4">The sequence shown here is derived from an EMBL/GenBank/DDBJ whole genome shotgun (WGS) entry which is preliminary data.</text>
</comment>
<keyword evidence="3" id="KW-0732">Signal</keyword>
<keyword evidence="5" id="KW-1185">Reference proteome</keyword>
<dbReference type="PANTHER" id="PTHR33538:SF1">
    <property type="entry name" value="PROTEIN BRAMBLEBERRY"/>
    <property type="match status" value="1"/>
</dbReference>
<dbReference type="EMBL" id="JBJJXI010000020">
    <property type="protein sequence ID" value="KAL3405691.1"/>
    <property type="molecule type" value="Genomic_DNA"/>
</dbReference>
<keyword evidence="2" id="KW-0812">Transmembrane</keyword>
<gene>
    <name evidence="4" type="ORF">TKK_002048</name>
</gene>
<feature type="signal peptide" evidence="3">
    <location>
        <begin position="1"/>
        <end position="19"/>
    </location>
</feature>
<dbReference type="PANTHER" id="PTHR33538">
    <property type="entry name" value="PROTEIN GAMETE EXPRESSED 1"/>
    <property type="match status" value="1"/>
</dbReference>
<keyword evidence="2" id="KW-0472">Membrane</keyword>
<reference evidence="4 5" key="1">
    <citation type="journal article" date="2024" name="bioRxiv">
        <title>A reference genome for Trichogramma kaykai: A tiny desert-dwelling parasitoid wasp with competing sex-ratio distorters.</title>
        <authorList>
            <person name="Culotta J."/>
            <person name="Lindsey A.R."/>
        </authorList>
    </citation>
    <scope>NUCLEOTIDE SEQUENCE [LARGE SCALE GENOMIC DNA]</scope>
    <source>
        <strain evidence="4 5">KSX58</strain>
    </source>
</reference>
<feature type="transmembrane region" description="Helical" evidence="2">
    <location>
        <begin position="346"/>
        <end position="364"/>
    </location>
</feature>
<feature type="chain" id="PRO_5044809423" description="Protein brambleberry" evidence="3">
    <location>
        <begin position="20"/>
        <end position="643"/>
    </location>
</feature>
<evidence type="ECO:0000256" key="1">
    <source>
        <dbReference type="SAM" id="Coils"/>
    </source>
</evidence>
<evidence type="ECO:0000256" key="3">
    <source>
        <dbReference type="SAM" id="SignalP"/>
    </source>
</evidence>
<keyword evidence="2" id="KW-1133">Transmembrane helix</keyword>
<protein>
    <recommendedName>
        <fullName evidence="6">Protein brambleberry</fullName>
    </recommendedName>
</protein>
<feature type="coiled-coil region" evidence="1">
    <location>
        <begin position="173"/>
        <end position="303"/>
    </location>
</feature>
<proteinExistence type="predicted"/>
<evidence type="ECO:0000256" key="2">
    <source>
        <dbReference type="SAM" id="Phobius"/>
    </source>
</evidence>
<evidence type="ECO:0000313" key="4">
    <source>
        <dbReference type="EMBL" id="KAL3405691.1"/>
    </source>
</evidence>
<evidence type="ECO:0000313" key="5">
    <source>
        <dbReference type="Proteomes" id="UP001627154"/>
    </source>
</evidence>
<accession>A0ABD2XKE3</accession>
<keyword evidence="1" id="KW-0175">Coiled coil</keyword>
<dbReference type="InterPro" id="IPR040346">
    <property type="entry name" value="GEX1/Brambleberry"/>
</dbReference>
<name>A0ABD2XKE3_9HYME</name>
<dbReference type="AlphaFoldDB" id="A0ABD2XKE3"/>
<sequence>MNVHCCLLVALATLSSVQSQSVLNWFWGSGESQAVVSDGVPLISIPYESLTEDEKFLKEASKFVTDIQVSSPLEVCQHKVIMKIKTSCSSMSEEQLAKLSVNLLNCQSENEGRRTFPCTDGMTIKECTSDMDADTWNAYHLMSNRARAVCYASRSNQFRALTEITVNRLMQSAHNQIKTLDSLKESQDRLEEQTANAHKIIETNIEDLTKEKALIRIGHDQLAAMTEDIKNRLEKASQNLENQAAEQSQNHEELISDLENIQIQARELWNKIENSTNRIIAQNNAAAAQYEQTMLKLERMNETIVFLSDLTDKMRAEVDEKLGWIKQYIGSTGEHLEKIYRITLHVIYLLGAMVVAAFLHAPFLTRTAIMGIIPLNLASYLKHGLTACLDFYSLTVLIILITTMHYIMNAIQYLVRSKSSSELTKEDIKKIYKTLRPDEMCSNQKMSTKDFPDGNEKENIFKRVGHNIHSLIYSINRQINYNIVNMKIKFKSLRRWIWVKFTPTEELSCSYLPAKTYQECIIRSTNANISISDDGSDFEEYHGTDRFVDDDYSVSGAVLKHRDLDKFTSPLTTYTSNIRNPEVVTSRTTSRAKPKIISDSILTPATRPLCGARTRSGNPCRLLSSKGQNFCHRHATGGSVIGD</sequence>